<dbReference type="GeneID" id="7448920"/>
<reference evidence="2 3" key="1">
    <citation type="journal article" date="2004" name="Science">
        <title>The genome of the diatom Thalassiosira pseudonana: ecology, evolution, and metabolism.</title>
        <authorList>
            <person name="Armbrust E.V."/>
            <person name="Berges J.A."/>
            <person name="Bowler C."/>
            <person name="Green B.R."/>
            <person name="Martinez D."/>
            <person name="Putnam N.H."/>
            <person name="Zhou S."/>
            <person name="Allen A.E."/>
            <person name="Apt K.E."/>
            <person name="Bechner M."/>
            <person name="Brzezinski M.A."/>
            <person name="Chaal B.K."/>
            <person name="Chiovitti A."/>
            <person name="Davis A.K."/>
            <person name="Demarest M.S."/>
            <person name="Detter J.C."/>
            <person name="Glavina T."/>
            <person name="Goodstein D."/>
            <person name="Hadi M.Z."/>
            <person name="Hellsten U."/>
            <person name="Hildebrand M."/>
            <person name="Jenkins B.D."/>
            <person name="Jurka J."/>
            <person name="Kapitonov V.V."/>
            <person name="Kroger N."/>
            <person name="Lau W.W."/>
            <person name="Lane T.W."/>
            <person name="Larimer F.W."/>
            <person name="Lippmeier J.C."/>
            <person name="Lucas S."/>
            <person name="Medina M."/>
            <person name="Montsant A."/>
            <person name="Obornik M."/>
            <person name="Parker M.S."/>
            <person name="Palenik B."/>
            <person name="Pazour G.J."/>
            <person name="Richardson P.M."/>
            <person name="Rynearson T.A."/>
            <person name="Saito M.A."/>
            <person name="Schwartz D.C."/>
            <person name="Thamatrakoln K."/>
            <person name="Valentin K."/>
            <person name="Vardi A."/>
            <person name="Wilkerson F.P."/>
            <person name="Rokhsar D.S."/>
        </authorList>
    </citation>
    <scope>NUCLEOTIDE SEQUENCE [LARGE SCALE GENOMIC DNA]</scope>
    <source>
        <strain evidence="2 3">CCMP1335</strain>
    </source>
</reference>
<gene>
    <name evidence="2" type="ORF">THAPSDRAFT_12133</name>
</gene>
<dbReference type="PANTHER" id="PTHR48184:SF3">
    <property type="entry name" value="SCP DOMAIN-CONTAINING PROTEIN"/>
    <property type="match status" value="1"/>
</dbReference>
<feature type="compositionally biased region" description="Gly residues" evidence="1">
    <location>
        <begin position="1323"/>
        <end position="1341"/>
    </location>
</feature>
<dbReference type="KEGG" id="tps:THAPSDRAFT_12133"/>
<feature type="compositionally biased region" description="Low complexity" evidence="1">
    <location>
        <begin position="857"/>
        <end position="866"/>
    </location>
</feature>
<dbReference type="Proteomes" id="UP000001449">
    <property type="component" value="Chromosome 24"/>
</dbReference>
<dbReference type="eggNOG" id="ENOG502RUJS">
    <property type="taxonomic scope" value="Eukaryota"/>
</dbReference>
<dbReference type="RefSeq" id="XP_002295271.1">
    <property type="nucleotide sequence ID" value="XM_002295235.1"/>
</dbReference>
<dbReference type="PaxDb" id="35128-Thaps12133"/>
<name>B8CGJ6_THAPS</name>
<dbReference type="Gene3D" id="2.60.40.2810">
    <property type="match status" value="1"/>
</dbReference>
<evidence type="ECO:0000313" key="3">
    <source>
        <dbReference type="Proteomes" id="UP000001449"/>
    </source>
</evidence>
<organism evidence="2 3">
    <name type="scientific">Thalassiosira pseudonana</name>
    <name type="common">Marine diatom</name>
    <name type="synonym">Cyclotella nana</name>
    <dbReference type="NCBI Taxonomy" id="35128"/>
    <lineage>
        <taxon>Eukaryota</taxon>
        <taxon>Sar</taxon>
        <taxon>Stramenopiles</taxon>
        <taxon>Ochrophyta</taxon>
        <taxon>Bacillariophyta</taxon>
        <taxon>Coscinodiscophyceae</taxon>
        <taxon>Thalassiosirophycidae</taxon>
        <taxon>Thalassiosirales</taxon>
        <taxon>Thalassiosiraceae</taxon>
        <taxon>Thalassiosira</taxon>
    </lineage>
</organism>
<dbReference type="InParanoid" id="B8CGJ6"/>
<reference evidence="2 3" key="2">
    <citation type="journal article" date="2008" name="Nature">
        <title>The Phaeodactylum genome reveals the evolutionary history of diatom genomes.</title>
        <authorList>
            <person name="Bowler C."/>
            <person name="Allen A.E."/>
            <person name="Badger J.H."/>
            <person name="Grimwood J."/>
            <person name="Jabbari K."/>
            <person name="Kuo A."/>
            <person name="Maheswari U."/>
            <person name="Martens C."/>
            <person name="Maumus F."/>
            <person name="Otillar R.P."/>
            <person name="Rayko E."/>
            <person name="Salamov A."/>
            <person name="Vandepoele K."/>
            <person name="Beszteri B."/>
            <person name="Gruber A."/>
            <person name="Heijde M."/>
            <person name="Katinka M."/>
            <person name="Mock T."/>
            <person name="Valentin K."/>
            <person name="Verret F."/>
            <person name="Berges J.A."/>
            <person name="Brownlee C."/>
            <person name="Cadoret J.P."/>
            <person name="Chiovitti A."/>
            <person name="Choi C.J."/>
            <person name="Coesel S."/>
            <person name="De Martino A."/>
            <person name="Detter J.C."/>
            <person name="Durkin C."/>
            <person name="Falciatore A."/>
            <person name="Fournet J."/>
            <person name="Haruta M."/>
            <person name="Huysman M.J."/>
            <person name="Jenkins B.D."/>
            <person name="Jiroutova K."/>
            <person name="Jorgensen R.E."/>
            <person name="Joubert Y."/>
            <person name="Kaplan A."/>
            <person name="Kroger N."/>
            <person name="Kroth P.G."/>
            <person name="La Roche J."/>
            <person name="Lindquist E."/>
            <person name="Lommer M."/>
            <person name="Martin-Jezequel V."/>
            <person name="Lopez P.J."/>
            <person name="Lucas S."/>
            <person name="Mangogna M."/>
            <person name="McGinnis K."/>
            <person name="Medlin L.K."/>
            <person name="Montsant A."/>
            <person name="Oudot-Le Secq M.P."/>
            <person name="Napoli C."/>
            <person name="Obornik M."/>
            <person name="Parker M.S."/>
            <person name="Petit J.L."/>
            <person name="Porcel B.M."/>
            <person name="Poulsen N."/>
            <person name="Robison M."/>
            <person name="Rychlewski L."/>
            <person name="Rynearson T.A."/>
            <person name="Schmutz J."/>
            <person name="Shapiro H."/>
            <person name="Siaut M."/>
            <person name="Stanley M."/>
            <person name="Sussman M.R."/>
            <person name="Taylor A.R."/>
            <person name="Vardi A."/>
            <person name="von Dassow P."/>
            <person name="Vyverman W."/>
            <person name="Willis A."/>
            <person name="Wyrwicz L.S."/>
            <person name="Rokhsar D.S."/>
            <person name="Weissenbach J."/>
            <person name="Armbrust E.V."/>
            <person name="Green B.R."/>
            <person name="Van de Peer Y."/>
            <person name="Grigoriev I.V."/>
        </authorList>
    </citation>
    <scope>NUCLEOTIDE SEQUENCE [LARGE SCALE GENOMIC DNA]</scope>
    <source>
        <strain evidence="2 3">CCMP1335</strain>
    </source>
</reference>
<dbReference type="Pfam" id="PF17963">
    <property type="entry name" value="Big_9"/>
    <property type="match status" value="2"/>
</dbReference>
<proteinExistence type="predicted"/>
<feature type="compositionally biased region" description="Pro residues" evidence="1">
    <location>
        <begin position="940"/>
        <end position="954"/>
    </location>
</feature>
<sequence length="1892" mass="205209">MTGPGSCCLFDFHSHTTFNIWHEDESAIDYFHTYPFYLTSTPLNRQSGDVWDHQCASKLGHSVFASEKQSLGFCVGVVNTAVFAFGGTCKIDHISLSPSIFVRPKKSCAVVVKNHRRCRSYNQYNNLEPIIHQQIKQTTKMVVDKSIAAPLLAAVLTSSSNAAKTTFDWTYTSGPCLSSLYARTHPPISSLNTSDVTASGELTKLTCSSNNRFWSKIYLQASSTCVEGRSLKVSGLGFDAVFTEEARDFAVYVATGDANAVEGGIGIEESPFLQPLYGESCAVQTFTSQDDIDTSDSWITNNDGDTCHDVLLSPGSSLSTVFSFQNDILIPCSDYGMGDGKVKMQFCSSWRSEVEDASCDSVGPHPCSSSGCACEVVELGVKIVNEEDALLFVPIVLHIVSLNSQSFHHHHQKPTCAPNKIMLPSTPAGTDITNSTIDTLTPTPAPFAITITAAPSVSNIEIITPSPTVSNDEGDVPTSEADGTPEAIDDRASTCKSTSVSKDVIANDFYNADHPLIVTQIIDNGNNGACARLNNNEIVYYPIPSFGGRDECVYQACADGVMESEGGDCYAATLRIMVGDCPSHSPTVKPTELMNIVTPQPTLKPSARLVTDAPTYQPSPRPTAAPTCDYATIDSNNNKVTTSVNTPIEIQVLDNDVALEGLPLDITDLPFPGNDGTCTITNDGTTITYTPNTDFFGMDNCIYTACDDKKHCDSATVVIVVNPTSESPIAQDDAVTTEINVPVDIFPLENDYSVPSHPLALNSIIRNAENGDCVMVNKQVVMYIPNPDFHGSDTCEYMVCDNRGLCDSAVITITLDGTPCDDEESTDLIDWGTPVPTPIPEPVLEPTKSPDCDHEPVPAMTVTAPPTDKPSPSPTDEPSTSPTDKPSPSPTDKPSPSPTDKPSPLPTDEPSPAPTDEPTPSPTAKPVFVWNPTTEAPTDEPSPAPTPEPTPSPSAKPTAFPTDEPTTEPTLAPITPAPSTSRPTPAPSAKPVFVWNPTTPSPTEGKETLPPTEAFKVDTLPPTEAFPTLSPIVATKPPVTFILENSLPPTPSGTIEPNGKDATMSPTVDISTKPPATGSPTFGSTYRRYQRAFFSATNAQNVHGEQLTGNFVRVGFGSLPRPTRHRASHYCWHVKYGGNFMTMMCHTDSVMFTLESYPRYEVMASAGMEHSNERNNKRALAVKLIHKRWRCAADIADATNNNVTAIDIYSNDGEEDMYGDGCGGRRRRQRLLNGSNSRSSCSNYNRSSNEEVTSTEDSFEETTSSIHQQRRQRQHNNPTLLFRRNNTDYSTTRHYHHIHFLTSHWVLAADSYGDLDVVSVKESGGGLMGDDGGGRSKGGAARGREGTDGNGESEDEGEDDGINCGSKGVLLIDRLRLSSNTSNARDAPRNPLDQYLELYGYQNGRKFAVGLPSGGVELYSTEYCGSSSLSSGGNNKGSSNYTNTYCKGRVSTRKQSTKTTYGSVDANAVWGALPPTVTQYPGPRRRYLRSDKYSLAHMLYLDDNEALMELSNDYATFNEIAGWNDEAMSLKRSTQRKQTNVHSVKAGALWAFREGGIGGGSGTALIGACVDVEGDCFSLRVMDERVCEGNEDASTMVFVDTSNHSKGCTAVSDFETNNDVISICFTGEFGLVTGHCQFDESEATENIVKWWDCRMLLRQPVKSMNLSFPDEVFGVESSREASVVGYQRHGNVQVCMCPIEPDSFFASRMEIHTSTATCLMLNNLVGSNDSSNRIGITLIGNNDNDSTTYGELLLVDATKGDIVQRVGSPVLPRPVWTSVSRYLDTMATISESGGEREVMSIYDISRHRMNNTGRSFGDRPHQFNTKKRPFADASKDTLKSETDDGFLGSLSVQFQDSYELESSMSCFALDEYGSTIACRTRDGDIYLLQNSY</sequence>
<feature type="region of interest" description="Disordered" evidence="1">
    <location>
        <begin position="1230"/>
        <end position="1283"/>
    </location>
</feature>
<keyword evidence="3" id="KW-1185">Reference proteome</keyword>
<feature type="compositionally biased region" description="Pro residues" evidence="1">
    <location>
        <begin position="885"/>
        <end position="923"/>
    </location>
</feature>
<accession>B8CGJ6</accession>
<dbReference type="PANTHER" id="PTHR48184">
    <property type="entry name" value="RICIN B-TYPE LECTIN DOMAIN-CONTAINING PROTEIN"/>
    <property type="match status" value="1"/>
</dbReference>
<dbReference type="HOGENOM" id="CLU_235995_0_0_1"/>
<feature type="region of interest" description="Disordered" evidence="1">
    <location>
        <begin position="465"/>
        <end position="491"/>
    </location>
</feature>
<feature type="region of interest" description="Disordered" evidence="1">
    <location>
        <begin position="1047"/>
        <end position="1082"/>
    </location>
</feature>
<protein>
    <submittedName>
        <fullName evidence="2">Uncharacterized protein</fullName>
    </submittedName>
</protein>
<feature type="region of interest" description="Disordered" evidence="1">
    <location>
        <begin position="1323"/>
        <end position="1364"/>
    </location>
</feature>
<feature type="compositionally biased region" description="Low complexity" evidence="1">
    <location>
        <begin position="1231"/>
        <end position="1252"/>
    </location>
</feature>
<dbReference type="Gene3D" id="2.60.40.3440">
    <property type="match status" value="1"/>
</dbReference>
<dbReference type="EMBL" id="CM000655">
    <property type="protein sequence ID" value="EED87337.1"/>
    <property type="molecule type" value="Genomic_DNA"/>
</dbReference>
<evidence type="ECO:0000256" key="1">
    <source>
        <dbReference type="SAM" id="MobiDB-lite"/>
    </source>
</evidence>
<feature type="region of interest" description="Disordered" evidence="1">
    <location>
        <begin position="819"/>
        <end position="990"/>
    </location>
</feature>
<evidence type="ECO:0000313" key="2">
    <source>
        <dbReference type="EMBL" id="EED87337.1"/>
    </source>
</evidence>
<feature type="compositionally biased region" description="Low complexity" evidence="1">
    <location>
        <begin position="972"/>
        <end position="990"/>
    </location>
</feature>
<feature type="compositionally biased region" description="Acidic residues" evidence="1">
    <location>
        <begin position="1351"/>
        <end position="1361"/>
    </location>
</feature>